<dbReference type="EMBL" id="GBRH01238717">
    <property type="protein sequence ID" value="JAD59178.1"/>
    <property type="molecule type" value="Transcribed_RNA"/>
</dbReference>
<name>A0A0A9BAK5_ARUDO</name>
<dbReference type="AlphaFoldDB" id="A0A0A9BAK5"/>
<reference evidence="1" key="2">
    <citation type="journal article" date="2015" name="Data Brief">
        <title>Shoot transcriptome of the giant reed, Arundo donax.</title>
        <authorList>
            <person name="Barrero R.A."/>
            <person name="Guerrero F.D."/>
            <person name="Moolhuijzen P."/>
            <person name="Goolsby J.A."/>
            <person name="Tidwell J."/>
            <person name="Bellgard S.E."/>
            <person name="Bellgard M.I."/>
        </authorList>
    </citation>
    <scope>NUCLEOTIDE SEQUENCE</scope>
    <source>
        <tissue evidence="1">Shoot tissue taken approximately 20 cm above the soil surface</tissue>
    </source>
</reference>
<protein>
    <submittedName>
        <fullName evidence="1">Uncharacterized protein</fullName>
    </submittedName>
</protein>
<organism evidence="1">
    <name type="scientific">Arundo donax</name>
    <name type="common">Giant reed</name>
    <name type="synonym">Donax arundinaceus</name>
    <dbReference type="NCBI Taxonomy" id="35708"/>
    <lineage>
        <taxon>Eukaryota</taxon>
        <taxon>Viridiplantae</taxon>
        <taxon>Streptophyta</taxon>
        <taxon>Embryophyta</taxon>
        <taxon>Tracheophyta</taxon>
        <taxon>Spermatophyta</taxon>
        <taxon>Magnoliopsida</taxon>
        <taxon>Liliopsida</taxon>
        <taxon>Poales</taxon>
        <taxon>Poaceae</taxon>
        <taxon>PACMAD clade</taxon>
        <taxon>Arundinoideae</taxon>
        <taxon>Arundineae</taxon>
        <taxon>Arundo</taxon>
    </lineage>
</organism>
<evidence type="ECO:0000313" key="1">
    <source>
        <dbReference type="EMBL" id="JAD59178.1"/>
    </source>
</evidence>
<proteinExistence type="predicted"/>
<sequence>MVPEGGAPGWPLVASRFLFWFGDDSSHINVAWMEFDLKVHGCSFYFFFSPASLNLF</sequence>
<reference evidence="1" key="1">
    <citation type="submission" date="2014-09" db="EMBL/GenBank/DDBJ databases">
        <authorList>
            <person name="Magalhaes I.L.F."/>
            <person name="Oliveira U."/>
            <person name="Santos F.R."/>
            <person name="Vidigal T.H.D.A."/>
            <person name="Brescovit A.D."/>
            <person name="Santos A.J."/>
        </authorList>
    </citation>
    <scope>NUCLEOTIDE SEQUENCE</scope>
    <source>
        <tissue evidence="1">Shoot tissue taken approximately 20 cm above the soil surface</tissue>
    </source>
</reference>
<accession>A0A0A9BAK5</accession>